<gene>
    <name evidence="1" type="ORF">SAMN05421786_1011183</name>
</gene>
<sequence length="60" mass="7029">MILEIKSYYLLGIIAVNHILFYDCATSNEYKSYDYKDVAQILKFQIKTNEITQKLVHNLG</sequence>
<dbReference type="STRING" id="373668.SAMN05421786_1011183"/>
<dbReference type="AlphaFoldDB" id="A0A1N7LC24"/>
<evidence type="ECO:0000313" key="1">
    <source>
        <dbReference type="EMBL" id="SIS71368.1"/>
    </source>
</evidence>
<evidence type="ECO:0000313" key="2">
    <source>
        <dbReference type="Proteomes" id="UP000186744"/>
    </source>
</evidence>
<keyword evidence="2" id="KW-1185">Reference proteome</keyword>
<dbReference type="Proteomes" id="UP000186744">
    <property type="component" value="Unassembled WGS sequence"/>
</dbReference>
<dbReference type="EMBL" id="FTOL01000001">
    <property type="protein sequence ID" value="SIS71368.1"/>
    <property type="molecule type" value="Genomic_DNA"/>
</dbReference>
<reference evidence="2" key="1">
    <citation type="submission" date="2017-01" db="EMBL/GenBank/DDBJ databases">
        <authorList>
            <person name="Varghese N."/>
            <person name="Submissions S."/>
        </authorList>
    </citation>
    <scope>NUCLEOTIDE SEQUENCE [LARGE SCALE GENOMIC DNA]</scope>
    <source>
        <strain evidence="2">DSM 18017</strain>
    </source>
</reference>
<name>A0A1N7LC24_9FLAO</name>
<accession>A0A1N7LC24</accession>
<organism evidence="1 2">
    <name type="scientific">Chryseobacterium ureilyticum</name>
    <dbReference type="NCBI Taxonomy" id="373668"/>
    <lineage>
        <taxon>Bacteria</taxon>
        <taxon>Pseudomonadati</taxon>
        <taxon>Bacteroidota</taxon>
        <taxon>Flavobacteriia</taxon>
        <taxon>Flavobacteriales</taxon>
        <taxon>Weeksellaceae</taxon>
        <taxon>Chryseobacterium group</taxon>
        <taxon>Chryseobacterium</taxon>
    </lineage>
</organism>
<proteinExistence type="predicted"/>
<protein>
    <submittedName>
        <fullName evidence="1">Uncharacterized protein</fullName>
    </submittedName>
</protein>